<reference evidence="1 2" key="1">
    <citation type="submission" date="2017-07" db="EMBL/GenBank/DDBJ databases">
        <title>Draft Genome Sequences of Select Purple Nonsulfur Bacteria.</title>
        <authorList>
            <person name="Lasarre B."/>
            <person name="Mckinlay J.B."/>
        </authorList>
    </citation>
    <scope>NUCLEOTIDE SEQUENCE [LARGE SCALE GENOMIC DNA]</scope>
    <source>
        <strain evidence="1 2">DSM 5909</strain>
    </source>
</reference>
<gene>
    <name evidence="1" type="ORF">CH341_19430</name>
</gene>
<dbReference type="SUPFAM" id="SSF54637">
    <property type="entry name" value="Thioesterase/thiol ester dehydrase-isomerase"/>
    <property type="match status" value="1"/>
</dbReference>
<dbReference type="AlphaFoldDB" id="A0A327L447"/>
<proteinExistence type="predicted"/>
<dbReference type="Gene3D" id="3.10.129.10">
    <property type="entry name" value="Hotdog Thioesterase"/>
    <property type="match status" value="1"/>
</dbReference>
<accession>A0A327L447</accession>
<evidence type="ECO:0000313" key="1">
    <source>
        <dbReference type="EMBL" id="RAI42468.1"/>
    </source>
</evidence>
<organism evidence="1 2">
    <name type="scientific">Rhodoplanes roseus</name>
    <dbReference type="NCBI Taxonomy" id="29409"/>
    <lineage>
        <taxon>Bacteria</taxon>
        <taxon>Pseudomonadati</taxon>
        <taxon>Pseudomonadota</taxon>
        <taxon>Alphaproteobacteria</taxon>
        <taxon>Hyphomicrobiales</taxon>
        <taxon>Nitrobacteraceae</taxon>
        <taxon>Rhodoplanes</taxon>
    </lineage>
</organism>
<sequence>MNIMLDHADLRPVFFAPFVSSVMRVEPDWIDYNGHLNMAYYNVLFDRAADEVLALIGAGLDYVALKRHSYYTAETHVRYLRELKAGDAVRATFQLLDHDAKRLHYFEQLFRAEDGEMAATIEVMALHVDMDAARAAPTPPMISARLADMKASHAMLPRPEAAGRRVAMPERV</sequence>
<keyword evidence="2" id="KW-1185">Reference proteome</keyword>
<name>A0A327L447_9BRAD</name>
<dbReference type="OrthoDB" id="9803287at2"/>
<dbReference type="CDD" id="cd00586">
    <property type="entry name" value="4HBT"/>
    <property type="match status" value="1"/>
</dbReference>
<dbReference type="InterPro" id="IPR029069">
    <property type="entry name" value="HotDog_dom_sf"/>
</dbReference>
<comment type="caution">
    <text evidence="1">The sequence shown here is derived from an EMBL/GenBank/DDBJ whole genome shotgun (WGS) entry which is preliminary data.</text>
</comment>
<evidence type="ECO:0000313" key="2">
    <source>
        <dbReference type="Proteomes" id="UP000249130"/>
    </source>
</evidence>
<dbReference type="GO" id="GO:0047617">
    <property type="term" value="F:fatty acyl-CoA hydrolase activity"/>
    <property type="evidence" value="ECO:0007669"/>
    <property type="project" value="TreeGrafter"/>
</dbReference>
<dbReference type="InterPro" id="IPR050563">
    <property type="entry name" value="4-hydroxybenzoyl-CoA_TE"/>
</dbReference>
<dbReference type="PANTHER" id="PTHR31793:SF2">
    <property type="entry name" value="BLR1345 PROTEIN"/>
    <property type="match status" value="1"/>
</dbReference>
<dbReference type="PANTHER" id="PTHR31793">
    <property type="entry name" value="4-HYDROXYBENZOYL-COA THIOESTERASE FAMILY MEMBER"/>
    <property type="match status" value="1"/>
</dbReference>
<dbReference type="EMBL" id="NPEX01000152">
    <property type="protein sequence ID" value="RAI42468.1"/>
    <property type="molecule type" value="Genomic_DNA"/>
</dbReference>
<protein>
    <submittedName>
        <fullName evidence="1">Thioesterase</fullName>
    </submittedName>
</protein>
<dbReference type="Proteomes" id="UP000249130">
    <property type="component" value="Unassembled WGS sequence"/>
</dbReference>
<dbReference type="Pfam" id="PF13279">
    <property type="entry name" value="4HBT_2"/>
    <property type="match status" value="1"/>
</dbReference>